<dbReference type="GO" id="GO:0003700">
    <property type="term" value="F:DNA-binding transcription factor activity"/>
    <property type="evidence" value="ECO:0007669"/>
    <property type="project" value="InterPro"/>
</dbReference>
<evidence type="ECO:0000259" key="4">
    <source>
        <dbReference type="PROSITE" id="PS50949"/>
    </source>
</evidence>
<sequence length="241" mass="27135">MDQYTTQPDKGMRTIVNTRFAVSQGSAAQRIESELRRLIVALELPPGSRLSEQELAERHGVSRQPVREALIGLARTRLVEVQPQRGTVVVKISVKKMMEARFVREAIETAVVRRGCSSFDRQSRQRIEDLLEMQEQAARRDDHAAFQRYDELFHIALAEGAGCPLAWEAIQDIKAHMDRVCQLTLPGPEAMLPLIDQHRAIMAAIDAGDEEAADAAMRRHLTEILRALPRVEAEHPELFSA</sequence>
<protein>
    <submittedName>
        <fullName evidence="5">GntR family transcriptional regulator</fullName>
    </submittedName>
</protein>
<dbReference type="AlphaFoldDB" id="A0A370HM33"/>
<dbReference type="Pfam" id="PF00392">
    <property type="entry name" value="GntR"/>
    <property type="match status" value="1"/>
</dbReference>
<comment type="caution">
    <text evidence="5">The sequence shown here is derived from an EMBL/GenBank/DDBJ whole genome shotgun (WGS) entry which is preliminary data.</text>
</comment>
<dbReference type="InterPro" id="IPR036390">
    <property type="entry name" value="WH_DNA-bd_sf"/>
</dbReference>
<dbReference type="SUPFAM" id="SSF48008">
    <property type="entry name" value="GntR ligand-binding domain-like"/>
    <property type="match status" value="1"/>
</dbReference>
<dbReference type="CDD" id="cd07377">
    <property type="entry name" value="WHTH_GntR"/>
    <property type="match status" value="1"/>
</dbReference>
<evidence type="ECO:0000256" key="2">
    <source>
        <dbReference type="ARBA" id="ARBA00023125"/>
    </source>
</evidence>
<keyword evidence="2" id="KW-0238">DNA-binding</keyword>
<keyword evidence="3" id="KW-0804">Transcription</keyword>
<evidence type="ECO:0000313" key="6">
    <source>
        <dbReference type="Proteomes" id="UP000254925"/>
    </source>
</evidence>
<reference evidence="5 6" key="1">
    <citation type="submission" date="2018-07" db="EMBL/GenBank/DDBJ databases">
        <title>Genomic Encyclopedia of Type Strains, Phase IV (KMG-IV): sequencing the most valuable type-strain genomes for metagenomic binning, comparative biology and taxonomic classification.</title>
        <authorList>
            <person name="Goeker M."/>
        </authorList>
    </citation>
    <scope>NUCLEOTIDE SEQUENCE [LARGE SCALE GENOMIC DNA]</scope>
    <source>
        <strain evidence="5 6">DSM 14364</strain>
    </source>
</reference>
<dbReference type="Gene3D" id="1.10.10.10">
    <property type="entry name" value="Winged helix-like DNA-binding domain superfamily/Winged helix DNA-binding domain"/>
    <property type="match status" value="1"/>
</dbReference>
<accession>A0A370HM33</accession>
<dbReference type="Gene3D" id="1.20.120.530">
    <property type="entry name" value="GntR ligand-binding domain-like"/>
    <property type="match status" value="1"/>
</dbReference>
<dbReference type="PANTHER" id="PTHR43537">
    <property type="entry name" value="TRANSCRIPTIONAL REGULATOR, GNTR FAMILY"/>
    <property type="match status" value="1"/>
</dbReference>
<dbReference type="InterPro" id="IPR036388">
    <property type="entry name" value="WH-like_DNA-bd_sf"/>
</dbReference>
<organism evidence="5 6">
    <name type="scientific">Microvirga subterranea</name>
    <dbReference type="NCBI Taxonomy" id="186651"/>
    <lineage>
        <taxon>Bacteria</taxon>
        <taxon>Pseudomonadati</taxon>
        <taxon>Pseudomonadota</taxon>
        <taxon>Alphaproteobacteria</taxon>
        <taxon>Hyphomicrobiales</taxon>
        <taxon>Methylobacteriaceae</taxon>
        <taxon>Microvirga</taxon>
    </lineage>
</organism>
<dbReference type="InterPro" id="IPR008920">
    <property type="entry name" value="TF_FadR/GntR_C"/>
</dbReference>
<evidence type="ECO:0000256" key="1">
    <source>
        <dbReference type="ARBA" id="ARBA00023015"/>
    </source>
</evidence>
<dbReference type="EMBL" id="QQBB01000004">
    <property type="protein sequence ID" value="RDI59569.1"/>
    <property type="molecule type" value="Genomic_DNA"/>
</dbReference>
<dbReference type="SMART" id="SM00345">
    <property type="entry name" value="HTH_GNTR"/>
    <property type="match status" value="1"/>
</dbReference>
<dbReference type="GO" id="GO:0003677">
    <property type="term" value="F:DNA binding"/>
    <property type="evidence" value="ECO:0007669"/>
    <property type="project" value="UniProtKB-KW"/>
</dbReference>
<dbReference type="SMART" id="SM00895">
    <property type="entry name" value="FCD"/>
    <property type="match status" value="1"/>
</dbReference>
<dbReference type="SUPFAM" id="SSF46785">
    <property type="entry name" value="Winged helix' DNA-binding domain"/>
    <property type="match status" value="1"/>
</dbReference>
<name>A0A370HM33_9HYPH</name>
<dbReference type="PROSITE" id="PS50949">
    <property type="entry name" value="HTH_GNTR"/>
    <property type="match status" value="1"/>
</dbReference>
<dbReference type="Pfam" id="PF07729">
    <property type="entry name" value="FCD"/>
    <property type="match status" value="1"/>
</dbReference>
<dbReference type="Proteomes" id="UP000254925">
    <property type="component" value="Unassembled WGS sequence"/>
</dbReference>
<keyword evidence="6" id="KW-1185">Reference proteome</keyword>
<dbReference type="InterPro" id="IPR000524">
    <property type="entry name" value="Tscrpt_reg_HTH_GntR"/>
</dbReference>
<evidence type="ECO:0000313" key="5">
    <source>
        <dbReference type="EMBL" id="RDI59569.1"/>
    </source>
</evidence>
<gene>
    <name evidence="5" type="ORF">DES45_104488</name>
</gene>
<evidence type="ECO:0000256" key="3">
    <source>
        <dbReference type="ARBA" id="ARBA00023163"/>
    </source>
</evidence>
<keyword evidence="1" id="KW-0805">Transcription regulation</keyword>
<proteinExistence type="predicted"/>
<feature type="domain" description="HTH gntR-type" evidence="4">
    <location>
        <begin position="25"/>
        <end position="92"/>
    </location>
</feature>
<dbReference type="InterPro" id="IPR011711">
    <property type="entry name" value="GntR_C"/>
</dbReference>
<dbReference type="PANTHER" id="PTHR43537:SF6">
    <property type="entry name" value="HTH-TYPE TRANSCRIPTIONAL REPRESSOR RSPR"/>
    <property type="match status" value="1"/>
</dbReference>